<protein>
    <submittedName>
        <fullName evidence="1">Uncharacterized protein</fullName>
    </submittedName>
</protein>
<comment type="caution">
    <text evidence="1">The sequence shown here is derived from an EMBL/GenBank/DDBJ whole genome shotgun (WGS) entry which is preliminary data.</text>
</comment>
<dbReference type="Proteomes" id="UP000827092">
    <property type="component" value="Unassembled WGS sequence"/>
</dbReference>
<evidence type="ECO:0000313" key="2">
    <source>
        <dbReference type="Proteomes" id="UP000827092"/>
    </source>
</evidence>
<gene>
    <name evidence="1" type="ORF">JTE90_015811</name>
</gene>
<reference evidence="1 2" key="1">
    <citation type="journal article" date="2022" name="Nat. Ecol. Evol.">
        <title>A masculinizing supergene underlies an exaggerated male reproductive morph in a spider.</title>
        <authorList>
            <person name="Hendrickx F."/>
            <person name="De Corte Z."/>
            <person name="Sonet G."/>
            <person name="Van Belleghem S.M."/>
            <person name="Kostlbacher S."/>
            <person name="Vangestel C."/>
        </authorList>
    </citation>
    <scope>NUCLEOTIDE SEQUENCE [LARGE SCALE GENOMIC DNA]</scope>
    <source>
        <strain evidence="1">W744_W776</strain>
    </source>
</reference>
<accession>A0AAV6TDX6</accession>
<dbReference type="AlphaFoldDB" id="A0AAV6TDX6"/>
<name>A0AAV6TDX6_9ARAC</name>
<sequence length="74" mass="8670">MIRGLGAETISTYSQTLKCGEKSPCLTEGGRDRMRRAQWATLVSRTWPLWDDQRRLSVRCERLMRTPWKRCGLL</sequence>
<dbReference type="EMBL" id="JAFNEN010006595">
    <property type="protein sequence ID" value="KAG8155787.1"/>
    <property type="molecule type" value="Genomic_DNA"/>
</dbReference>
<keyword evidence="2" id="KW-1185">Reference proteome</keyword>
<proteinExistence type="predicted"/>
<evidence type="ECO:0000313" key="1">
    <source>
        <dbReference type="EMBL" id="KAG8155787.1"/>
    </source>
</evidence>
<organism evidence="1 2">
    <name type="scientific">Oedothorax gibbosus</name>
    <dbReference type="NCBI Taxonomy" id="931172"/>
    <lineage>
        <taxon>Eukaryota</taxon>
        <taxon>Metazoa</taxon>
        <taxon>Ecdysozoa</taxon>
        <taxon>Arthropoda</taxon>
        <taxon>Chelicerata</taxon>
        <taxon>Arachnida</taxon>
        <taxon>Araneae</taxon>
        <taxon>Araneomorphae</taxon>
        <taxon>Entelegynae</taxon>
        <taxon>Araneoidea</taxon>
        <taxon>Linyphiidae</taxon>
        <taxon>Erigoninae</taxon>
        <taxon>Oedothorax</taxon>
    </lineage>
</organism>